<dbReference type="Gene3D" id="3.30.700.10">
    <property type="entry name" value="Glycoprotein, Type 4 Pilin"/>
    <property type="match status" value="1"/>
</dbReference>
<dbReference type="STRING" id="768671.ThimaDRAFT_4286"/>
<feature type="transmembrane region" description="Helical" evidence="1">
    <location>
        <begin position="12"/>
        <end position="35"/>
    </location>
</feature>
<evidence type="ECO:0000313" key="2">
    <source>
        <dbReference type="EMBL" id="EGV16517.1"/>
    </source>
</evidence>
<dbReference type="EMBL" id="AFWV01000017">
    <property type="protein sequence ID" value="EGV16517.1"/>
    <property type="molecule type" value="Genomic_DNA"/>
</dbReference>
<gene>
    <name evidence="2" type="ORF">ThimaDRAFT_4286</name>
</gene>
<evidence type="ECO:0000256" key="1">
    <source>
        <dbReference type="SAM" id="Phobius"/>
    </source>
</evidence>
<dbReference type="AlphaFoldDB" id="F9UH19"/>
<dbReference type="SUPFAM" id="SSF54523">
    <property type="entry name" value="Pili subunits"/>
    <property type="match status" value="1"/>
</dbReference>
<dbReference type="Pfam" id="PF16732">
    <property type="entry name" value="ComP_DUS"/>
    <property type="match status" value="1"/>
</dbReference>
<dbReference type="Pfam" id="PF07963">
    <property type="entry name" value="N_methyl"/>
    <property type="match status" value="1"/>
</dbReference>
<sequence length="151" mass="16129">MDSKDRRPGNGFTLIELLIVVAVVAVLATVAFPAYQDQIRKARRTDGQSALLAIAMAQERFRANCSRYASTLDPTQSGMVCDPTDGYALPLATTSPEGWYDLALNEDADAAGFIATATALNAQAADRVGGVACDELRIDESGTKTPEACWR</sequence>
<reference evidence="2 3" key="1">
    <citation type="submission" date="2011-06" db="EMBL/GenBank/DDBJ databases">
        <title>The draft genome of Thiocapsa marina 5811.</title>
        <authorList>
            <consortium name="US DOE Joint Genome Institute (JGI-PGF)"/>
            <person name="Lucas S."/>
            <person name="Han J."/>
            <person name="Cheng J.-F."/>
            <person name="Goodwin L."/>
            <person name="Pitluck S."/>
            <person name="Peters L."/>
            <person name="Land M.L."/>
            <person name="Hauser L."/>
            <person name="Vogl K."/>
            <person name="Liu Z."/>
            <person name="Imhoff J."/>
            <person name="Thiel V."/>
            <person name="Frigaard N.-U."/>
            <person name="Bryant D."/>
            <person name="Woyke T.J."/>
        </authorList>
    </citation>
    <scope>NUCLEOTIDE SEQUENCE [LARGE SCALE GENOMIC DNA]</scope>
    <source>
        <strain evidence="2 3">5811</strain>
    </source>
</reference>
<dbReference type="PANTHER" id="PTHR30093:SF47">
    <property type="entry name" value="TYPE IV PILUS NON-CORE MINOR PILIN PILE"/>
    <property type="match status" value="1"/>
</dbReference>
<dbReference type="Proteomes" id="UP000005459">
    <property type="component" value="Unassembled WGS sequence"/>
</dbReference>
<proteinExistence type="predicted"/>
<keyword evidence="1" id="KW-0472">Membrane</keyword>
<dbReference type="InterPro" id="IPR045584">
    <property type="entry name" value="Pilin-like"/>
</dbReference>
<keyword evidence="1" id="KW-0812">Transmembrane</keyword>
<keyword evidence="1" id="KW-1133">Transmembrane helix</keyword>
<accession>F9UH19</accession>
<name>F9UH19_9GAMM</name>
<organism evidence="2 3">
    <name type="scientific">Thiocapsa marina 5811</name>
    <dbReference type="NCBI Taxonomy" id="768671"/>
    <lineage>
        <taxon>Bacteria</taxon>
        <taxon>Pseudomonadati</taxon>
        <taxon>Pseudomonadota</taxon>
        <taxon>Gammaproteobacteria</taxon>
        <taxon>Chromatiales</taxon>
        <taxon>Chromatiaceae</taxon>
        <taxon>Thiocapsa</taxon>
    </lineage>
</organism>
<dbReference type="eggNOG" id="COG4968">
    <property type="taxonomic scope" value="Bacteria"/>
</dbReference>
<dbReference type="InterPro" id="IPR031982">
    <property type="entry name" value="PilE-like"/>
</dbReference>
<evidence type="ECO:0000313" key="3">
    <source>
        <dbReference type="Proteomes" id="UP000005459"/>
    </source>
</evidence>
<dbReference type="NCBIfam" id="TIGR02532">
    <property type="entry name" value="IV_pilin_GFxxxE"/>
    <property type="match status" value="1"/>
</dbReference>
<dbReference type="GO" id="GO:0043683">
    <property type="term" value="P:type IV pilus assembly"/>
    <property type="evidence" value="ECO:0007669"/>
    <property type="project" value="InterPro"/>
</dbReference>
<protein>
    <submittedName>
        <fullName evidence="2">Pilus assembly protein</fullName>
    </submittedName>
</protein>
<dbReference type="OrthoDB" id="5572189at2"/>
<dbReference type="InterPro" id="IPR012902">
    <property type="entry name" value="N_methyl_site"/>
</dbReference>
<dbReference type="RefSeq" id="WP_007195158.1">
    <property type="nucleotide sequence ID" value="NZ_AFWV01000017.1"/>
</dbReference>
<dbReference type="PANTHER" id="PTHR30093">
    <property type="entry name" value="GENERAL SECRETION PATHWAY PROTEIN G"/>
    <property type="match status" value="1"/>
</dbReference>
<keyword evidence="3" id="KW-1185">Reference proteome</keyword>